<feature type="region of interest" description="Disordered" evidence="1">
    <location>
        <begin position="1"/>
        <end position="51"/>
    </location>
</feature>
<gene>
    <name evidence="2" type="ORF">EXIGLDRAFT_720710</name>
</gene>
<name>A0A165G6F6_EXIGL</name>
<keyword evidence="3" id="KW-1185">Reference proteome</keyword>
<organism evidence="2 3">
    <name type="scientific">Exidia glandulosa HHB12029</name>
    <dbReference type="NCBI Taxonomy" id="1314781"/>
    <lineage>
        <taxon>Eukaryota</taxon>
        <taxon>Fungi</taxon>
        <taxon>Dikarya</taxon>
        <taxon>Basidiomycota</taxon>
        <taxon>Agaricomycotina</taxon>
        <taxon>Agaricomycetes</taxon>
        <taxon>Auriculariales</taxon>
        <taxon>Exidiaceae</taxon>
        <taxon>Exidia</taxon>
    </lineage>
</organism>
<accession>A0A165G6F6</accession>
<sequence>MPGPGGPPTLALTLSRSARDTPRLFPTMSTVLPPPRPSPLMTSASSASMTL</sequence>
<reference evidence="2 3" key="1">
    <citation type="journal article" date="2016" name="Mol. Biol. Evol.">
        <title>Comparative Genomics of Early-Diverging Mushroom-Forming Fungi Provides Insights into the Origins of Lignocellulose Decay Capabilities.</title>
        <authorList>
            <person name="Nagy L.G."/>
            <person name="Riley R."/>
            <person name="Tritt A."/>
            <person name="Adam C."/>
            <person name="Daum C."/>
            <person name="Floudas D."/>
            <person name="Sun H."/>
            <person name="Yadav J.S."/>
            <person name="Pangilinan J."/>
            <person name="Larsson K.H."/>
            <person name="Matsuura K."/>
            <person name="Barry K."/>
            <person name="Labutti K."/>
            <person name="Kuo R."/>
            <person name="Ohm R.A."/>
            <person name="Bhattacharya S.S."/>
            <person name="Shirouzu T."/>
            <person name="Yoshinaga Y."/>
            <person name="Martin F.M."/>
            <person name="Grigoriev I.V."/>
            <person name="Hibbett D.S."/>
        </authorList>
    </citation>
    <scope>NUCLEOTIDE SEQUENCE [LARGE SCALE GENOMIC DNA]</scope>
    <source>
        <strain evidence="2 3">HHB12029</strain>
    </source>
</reference>
<protein>
    <submittedName>
        <fullName evidence="2">Uncharacterized protein</fullName>
    </submittedName>
</protein>
<evidence type="ECO:0000313" key="2">
    <source>
        <dbReference type="EMBL" id="KZV90048.1"/>
    </source>
</evidence>
<dbReference type="InParanoid" id="A0A165G6F6"/>
<dbReference type="Proteomes" id="UP000077266">
    <property type="component" value="Unassembled WGS sequence"/>
</dbReference>
<evidence type="ECO:0000256" key="1">
    <source>
        <dbReference type="SAM" id="MobiDB-lite"/>
    </source>
</evidence>
<proteinExistence type="predicted"/>
<evidence type="ECO:0000313" key="3">
    <source>
        <dbReference type="Proteomes" id="UP000077266"/>
    </source>
</evidence>
<dbReference type="AlphaFoldDB" id="A0A165G6F6"/>
<dbReference type="EMBL" id="KV426057">
    <property type="protein sequence ID" value="KZV90048.1"/>
    <property type="molecule type" value="Genomic_DNA"/>
</dbReference>
<feature type="compositionally biased region" description="Polar residues" evidence="1">
    <location>
        <begin position="40"/>
        <end position="51"/>
    </location>
</feature>